<dbReference type="InParanoid" id="A0A067QRM4"/>
<evidence type="ECO:0000256" key="1">
    <source>
        <dbReference type="ARBA" id="ARBA00004496"/>
    </source>
</evidence>
<accession>A0A067QRM4</accession>
<dbReference type="eggNOG" id="KOG1644">
    <property type="taxonomic scope" value="Eukaryota"/>
</dbReference>
<evidence type="ECO:0000256" key="2">
    <source>
        <dbReference type="ARBA" id="ARBA00014223"/>
    </source>
</evidence>
<dbReference type="OMA" id="LWHQSNS"/>
<dbReference type="Pfam" id="PF14580">
    <property type="entry name" value="LRR_9"/>
    <property type="match status" value="1"/>
</dbReference>
<evidence type="ECO:0000313" key="7">
    <source>
        <dbReference type="Proteomes" id="UP000027135"/>
    </source>
</evidence>
<keyword evidence="3" id="KW-0963">Cytoplasm</keyword>
<dbReference type="PANTHER" id="PTHR46545">
    <property type="entry name" value="LEUCINE-RICH REPEAT-CONTAINING PROTEIN 51"/>
    <property type="match status" value="1"/>
</dbReference>
<evidence type="ECO:0000256" key="3">
    <source>
        <dbReference type="ARBA" id="ARBA00022490"/>
    </source>
</evidence>
<keyword evidence="5" id="KW-0677">Repeat</keyword>
<keyword evidence="4" id="KW-0433">Leucine-rich repeat</keyword>
<sequence>MMISAADASPPLDFSFRNLTVVEDLGGAKPRRGVKRYRKSASGLYNCHSIRINNNQLMSIRGIYATIYQIVERPEQLTWLDLSFNKLTSLSAELVELSGLKIMYLHGNLLTELGKVLQTLKNLSQLYSLTLHGNPLEEHKKYRTRILSTLPQLRSLDFTNVTVSEKLHLKNKVKKTVSKT</sequence>
<proteinExistence type="predicted"/>
<dbReference type="OrthoDB" id="676979at2759"/>
<keyword evidence="7" id="KW-1185">Reference proteome</keyword>
<dbReference type="SUPFAM" id="SSF52058">
    <property type="entry name" value="L domain-like"/>
    <property type="match status" value="1"/>
</dbReference>
<name>A0A067QRM4_ZOONE</name>
<dbReference type="Proteomes" id="UP000027135">
    <property type="component" value="Unassembled WGS sequence"/>
</dbReference>
<dbReference type="AlphaFoldDB" id="A0A067QRM4"/>
<reference evidence="6 7" key="1">
    <citation type="journal article" date="2014" name="Nat. Commun.">
        <title>Molecular traces of alternative social organization in a termite genome.</title>
        <authorList>
            <person name="Terrapon N."/>
            <person name="Li C."/>
            <person name="Robertson H.M."/>
            <person name="Ji L."/>
            <person name="Meng X."/>
            <person name="Booth W."/>
            <person name="Chen Z."/>
            <person name="Childers C.P."/>
            <person name="Glastad K.M."/>
            <person name="Gokhale K."/>
            <person name="Gowin J."/>
            <person name="Gronenberg W."/>
            <person name="Hermansen R.A."/>
            <person name="Hu H."/>
            <person name="Hunt B.G."/>
            <person name="Huylmans A.K."/>
            <person name="Khalil S.M."/>
            <person name="Mitchell R.D."/>
            <person name="Munoz-Torres M.C."/>
            <person name="Mustard J.A."/>
            <person name="Pan H."/>
            <person name="Reese J.T."/>
            <person name="Scharf M.E."/>
            <person name="Sun F."/>
            <person name="Vogel H."/>
            <person name="Xiao J."/>
            <person name="Yang W."/>
            <person name="Yang Z."/>
            <person name="Yang Z."/>
            <person name="Zhou J."/>
            <person name="Zhu J."/>
            <person name="Brent C.S."/>
            <person name="Elsik C.G."/>
            <person name="Goodisman M.A."/>
            <person name="Liberles D.A."/>
            <person name="Roe R.M."/>
            <person name="Vargo E.L."/>
            <person name="Vilcinskas A."/>
            <person name="Wang J."/>
            <person name="Bornberg-Bauer E."/>
            <person name="Korb J."/>
            <person name="Zhang G."/>
            <person name="Liebig J."/>
        </authorList>
    </citation>
    <scope>NUCLEOTIDE SEQUENCE [LARGE SCALE GENOMIC DNA]</scope>
    <source>
        <tissue evidence="6">Whole organism</tissue>
    </source>
</reference>
<dbReference type="EMBL" id="KK853018">
    <property type="protein sequence ID" value="KDR12426.1"/>
    <property type="molecule type" value="Genomic_DNA"/>
</dbReference>
<dbReference type="PROSITE" id="PS51450">
    <property type="entry name" value="LRR"/>
    <property type="match status" value="1"/>
</dbReference>
<dbReference type="STRING" id="136037.A0A067QRM4"/>
<dbReference type="PANTHER" id="PTHR46545:SF1">
    <property type="entry name" value="LEUCINE-RICH REPEAT-CONTAINING PROTEIN 51"/>
    <property type="match status" value="1"/>
</dbReference>
<dbReference type="InterPro" id="IPR032675">
    <property type="entry name" value="LRR_dom_sf"/>
</dbReference>
<evidence type="ECO:0000313" key="6">
    <source>
        <dbReference type="EMBL" id="KDR12426.1"/>
    </source>
</evidence>
<evidence type="ECO:0000256" key="4">
    <source>
        <dbReference type="ARBA" id="ARBA00022614"/>
    </source>
</evidence>
<comment type="subcellular location">
    <subcellularLocation>
        <location evidence="1">Cytoplasm</location>
    </subcellularLocation>
</comment>
<dbReference type="Gene3D" id="3.80.10.10">
    <property type="entry name" value="Ribonuclease Inhibitor"/>
    <property type="match status" value="1"/>
</dbReference>
<protein>
    <recommendedName>
        <fullName evidence="2">Leucine-rich repeat-containing protein 51</fullName>
    </recommendedName>
</protein>
<dbReference type="InterPro" id="IPR001611">
    <property type="entry name" value="Leu-rich_rpt"/>
</dbReference>
<gene>
    <name evidence="6" type="ORF">L798_13477</name>
</gene>
<dbReference type="GO" id="GO:0005737">
    <property type="term" value="C:cytoplasm"/>
    <property type="evidence" value="ECO:0007669"/>
    <property type="project" value="UniProtKB-SubCell"/>
</dbReference>
<organism evidence="6 7">
    <name type="scientific">Zootermopsis nevadensis</name>
    <name type="common">Dampwood termite</name>
    <dbReference type="NCBI Taxonomy" id="136037"/>
    <lineage>
        <taxon>Eukaryota</taxon>
        <taxon>Metazoa</taxon>
        <taxon>Ecdysozoa</taxon>
        <taxon>Arthropoda</taxon>
        <taxon>Hexapoda</taxon>
        <taxon>Insecta</taxon>
        <taxon>Pterygota</taxon>
        <taxon>Neoptera</taxon>
        <taxon>Polyneoptera</taxon>
        <taxon>Dictyoptera</taxon>
        <taxon>Blattodea</taxon>
        <taxon>Blattoidea</taxon>
        <taxon>Termitoidae</taxon>
        <taxon>Termopsidae</taxon>
        <taxon>Zootermopsis</taxon>
    </lineage>
</organism>
<evidence type="ECO:0000256" key="5">
    <source>
        <dbReference type="ARBA" id="ARBA00022737"/>
    </source>
</evidence>